<dbReference type="CDD" id="cd06558">
    <property type="entry name" value="crotonase-like"/>
    <property type="match status" value="1"/>
</dbReference>
<keyword evidence="9" id="KW-0576">Peroxisome</keyword>
<comment type="similarity">
    <text evidence="3">In the N-terminal section; belongs to the enoyl-CoA hydratase/isomerase family.</text>
</comment>
<dbReference type="InterPro" id="IPR029045">
    <property type="entry name" value="ClpP/crotonase-like_dom_sf"/>
</dbReference>
<evidence type="ECO:0000313" key="16">
    <source>
        <dbReference type="EMBL" id="KAL0489611.1"/>
    </source>
</evidence>
<dbReference type="PROSITE" id="PS00067">
    <property type="entry name" value="3HCDH"/>
    <property type="match status" value="1"/>
</dbReference>
<keyword evidence="12" id="KW-0511">Multifunctional enzyme</keyword>
<dbReference type="Gene3D" id="3.90.226.10">
    <property type="entry name" value="2-enoyl-CoA Hydratase, Chain A, domain 1"/>
    <property type="match status" value="1"/>
</dbReference>
<dbReference type="Pfam" id="PF00725">
    <property type="entry name" value="3HCDH"/>
    <property type="match status" value="1"/>
</dbReference>
<feature type="compositionally biased region" description="Polar residues" evidence="13">
    <location>
        <begin position="22"/>
        <end position="44"/>
    </location>
</feature>
<evidence type="ECO:0000256" key="5">
    <source>
        <dbReference type="ARBA" id="ARBA00022832"/>
    </source>
</evidence>
<evidence type="ECO:0000256" key="8">
    <source>
        <dbReference type="ARBA" id="ARBA00023098"/>
    </source>
</evidence>
<keyword evidence="6" id="KW-0560">Oxidoreductase</keyword>
<dbReference type="InterPro" id="IPR006180">
    <property type="entry name" value="3-OHacyl-CoA_DH_CS"/>
</dbReference>
<organism evidence="16 17">
    <name type="scientific">Acrasis kona</name>
    <dbReference type="NCBI Taxonomy" id="1008807"/>
    <lineage>
        <taxon>Eukaryota</taxon>
        <taxon>Discoba</taxon>
        <taxon>Heterolobosea</taxon>
        <taxon>Tetramitia</taxon>
        <taxon>Eutetramitia</taxon>
        <taxon>Acrasidae</taxon>
        <taxon>Acrasis</taxon>
    </lineage>
</organism>
<keyword evidence="5" id="KW-0276">Fatty acid metabolism</keyword>
<protein>
    <submittedName>
        <fullName evidence="16">3-hydroxyacyl-CoA dehydrogenase</fullName>
    </submittedName>
</protein>
<keyword evidence="10" id="KW-0413">Isomerase</keyword>
<dbReference type="GO" id="GO:0005777">
    <property type="term" value="C:peroxisome"/>
    <property type="evidence" value="ECO:0007669"/>
    <property type="project" value="UniProtKB-SubCell"/>
</dbReference>
<keyword evidence="11" id="KW-0456">Lyase</keyword>
<dbReference type="SUPFAM" id="SSF48179">
    <property type="entry name" value="6-phosphogluconate dehydrogenase C-terminal domain-like"/>
    <property type="match status" value="2"/>
</dbReference>
<dbReference type="InterPro" id="IPR006176">
    <property type="entry name" value="3-OHacyl-CoA_DH_NAD-bd"/>
</dbReference>
<dbReference type="GO" id="GO:0006635">
    <property type="term" value="P:fatty acid beta-oxidation"/>
    <property type="evidence" value="ECO:0007669"/>
    <property type="project" value="TreeGrafter"/>
</dbReference>
<dbReference type="PANTHER" id="PTHR23309">
    <property type="entry name" value="3-HYDROXYACYL-COA DEHYROGENASE"/>
    <property type="match status" value="1"/>
</dbReference>
<dbReference type="InterPro" id="IPR036291">
    <property type="entry name" value="NAD(P)-bd_dom_sf"/>
</dbReference>
<dbReference type="SUPFAM" id="SSF52096">
    <property type="entry name" value="ClpP/crotonase"/>
    <property type="match status" value="1"/>
</dbReference>
<evidence type="ECO:0000259" key="14">
    <source>
        <dbReference type="Pfam" id="PF00725"/>
    </source>
</evidence>
<evidence type="ECO:0000256" key="6">
    <source>
        <dbReference type="ARBA" id="ARBA00023002"/>
    </source>
</evidence>
<evidence type="ECO:0000256" key="1">
    <source>
        <dbReference type="ARBA" id="ARBA00004275"/>
    </source>
</evidence>
<evidence type="ECO:0000256" key="4">
    <source>
        <dbReference type="ARBA" id="ARBA00011245"/>
    </source>
</evidence>
<keyword evidence="7" id="KW-0520">NAD</keyword>
<evidence type="ECO:0000313" key="17">
    <source>
        <dbReference type="Proteomes" id="UP001431209"/>
    </source>
</evidence>
<dbReference type="GO" id="GO:0070403">
    <property type="term" value="F:NAD+ binding"/>
    <property type="evidence" value="ECO:0007669"/>
    <property type="project" value="InterPro"/>
</dbReference>
<feature type="domain" description="3-hydroxyacyl-CoA dehydrogenase C-terminal" evidence="14">
    <location>
        <begin position="530"/>
        <end position="623"/>
    </location>
</feature>
<evidence type="ECO:0000259" key="15">
    <source>
        <dbReference type="Pfam" id="PF02737"/>
    </source>
</evidence>
<reference evidence="16 17" key="1">
    <citation type="submission" date="2024-03" db="EMBL/GenBank/DDBJ databases">
        <title>The Acrasis kona genome and developmental transcriptomes reveal deep origins of eukaryotic multicellular pathways.</title>
        <authorList>
            <person name="Sheikh S."/>
            <person name="Fu C.-J."/>
            <person name="Brown M.W."/>
            <person name="Baldauf S.L."/>
        </authorList>
    </citation>
    <scope>NUCLEOTIDE SEQUENCE [LARGE SCALE GENOMIC DNA]</scope>
    <source>
        <strain evidence="16 17">ATCC MYA-3509</strain>
    </source>
</reference>
<evidence type="ECO:0000256" key="3">
    <source>
        <dbReference type="ARBA" id="ARBA00008750"/>
    </source>
</evidence>
<evidence type="ECO:0000256" key="11">
    <source>
        <dbReference type="ARBA" id="ARBA00023239"/>
    </source>
</evidence>
<evidence type="ECO:0000256" key="13">
    <source>
        <dbReference type="SAM" id="MobiDB-lite"/>
    </source>
</evidence>
<comment type="pathway">
    <text evidence="2">Lipid metabolism; fatty acid beta-oxidation.</text>
</comment>
<gene>
    <name evidence="16" type="ORF">AKO1_010573</name>
</gene>
<proteinExistence type="inferred from homology"/>
<dbReference type="FunFam" id="3.40.50.720:FF:000009">
    <property type="entry name" value="Fatty oxidation complex, alpha subunit"/>
    <property type="match status" value="1"/>
</dbReference>
<dbReference type="Proteomes" id="UP001431209">
    <property type="component" value="Unassembled WGS sequence"/>
</dbReference>
<dbReference type="Pfam" id="PF00378">
    <property type="entry name" value="ECH_1"/>
    <property type="match status" value="1"/>
</dbReference>
<dbReference type="Pfam" id="PF02737">
    <property type="entry name" value="3HCDH_N"/>
    <property type="match status" value="1"/>
</dbReference>
<evidence type="ECO:0000256" key="7">
    <source>
        <dbReference type="ARBA" id="ARBA00023027"/>
    </source>
</evidence>
<dbReference type="GO" id="GO:0003857">
    <property type="term" value="F:(3S)-3-hydroxyacyl-CoA dehydrogenase (NAD+) activity"/>
    <property type="evidence" value="ECO:0007669"/>
    <property type="project" value="TreeGrafter"/>
</dbReference>
<keyword evidence="17" id="KW-1185">Reference proteome</keyword>
<dbReference type="Gene3D" id="3.40.50.720">
    <property type="entry name" value="NAD(P)-binding Rossmann-like Domain"/>
    <property type="match status" value="1"/>
</dbReference>
<feature type="region of interest" description="Disordered" evidence="13">
    <location>
        <begin position="16"/>
        <end position="49"/>
    </location>
</feature>
<dbReference type="InterPro" id="IPR006108">
    <property type="entry name" value="3HC_DH_C"/>
</dbReference>
<dbReference type="PANTHER" id="PTHR23309:SF49">
    <property type="entry name" value="PEROXISOMAL BIFUNCTIONAL ENZYME"/>
    <property type="match status" value="1"/>
</dbReference>
<dbReference type="GO" id="GO:0016853">
    <property type="term" value="F:isomerase activity"/>
    <property type="evidence" value="ECO:0007669"/>
    <property type="project" value="UniProtKB-KW"/>
</dbReference>
<evidence type="ECO:0000256" key="12">
    <source>
        <dbReference type="ARBA" id="ARBA00023268"/>
    </source>
</evidence>
<evidence type="ECO:0000256" key="9">
    <source>
        <dbReference type="ARBA" id="ARBA00023140"/>
    </source>
</evidence>
<comment type="subcellular location">
    <subcellularLocation>
        <location evidence="1">Peroxisome</location>
    </subcellularLocation>
</comment>
<dbReference type="InterPro" id="IPR001753">
    <property type="entry name" value="Enoyl-CoA_hydra/iso"/>
</dbReference>
<comment type="caution">
    <text evidence="16">The sequence shown here is derived from an EMBL/GenBank/DDBJ whole genome shotgun (WGS) entry which is preliminary data.</text>
</comment>
<dbReference type="GO" id="GO:0004300">
    <property type="term" value="F:enoyl-CoA hydratase activity"/>
    <property type="evidence" value="ECO:0007669"/>
    <property type="project" value="UniProtKB-ARBA"/>
</dbReference>
<dbReference type="SUPFAM" id="SSF51735">
    <property type="entry name" value="NAD(P)-binding Rossmann-fold domains"/>
    <property type="match status" value="1"/>
</dbReference>
<dbReference type="Gene3D" id="1.10.1040.50">
    <property type="match status" value="1"/>
</dbReference>
<name>A0AAW2ZIH2_9EUKA</name>
<evidence type="ECO:0000256" key="10">
    <source>
        <dbReference type="ARBA" id="ARBA00023235"/>
    </source>
</evidence>
<dbReference type="EMBL" id="JAOPGA020001574">
    <property type="protein sequence ID" value="KAL0489611.1"/>
    <property type="molecule type" value="Genomic_DNA"/>
</dbReference>
<keyword evidence="8" id="KW-0443">Lipid metabolism</keyword>
<evidence type="ECO:0000256" key="2">
    <source>
        <dbReference type="ARBA" id="ARBA00005005"/>
    </source>
</evidence>
<dbReference type="AlphaFoldDB" id="A0AAW2ZIH2"/>
<dbReference type="InterPro" id="IPR008927">
    <property type="entry name" value="6-PGluconate_DH-like_C_sf"/>
</dbReference>
<feature type="domain" description="3-hydroxyacyl-CoA dehydrogenase NAD binding" evidence="15">
    <location>
        <begin position="350"/>
        <end position="528"/>
    </location>
</feature>
<sequence>MSQDRRMQVMYNHVHPGEGEMLNSSAPRLSFSNTSGAQEQSKPSTGKKAMSYEVQQGVAIIKFHSPPVNALGKQFCQELQENVVRAFSDSKAKALVLSSAIPKVFVAGADINDLVENQQPGAKDPFKNNLSFNEFANTLENGPKPTVAAIDGLALGGGLEVAMACNRRISTQNGSFGLPELTLGIIPGLGGTQRLPRLIGVQKSLEMMLTSRPISTKDALSLKLIDQVVASDQLIPQAIQLALEMVEGTKSRTKALQLRTRLEPPHVLSKIFEAAEKKLDPRLPQQSACVKAVKAGLEFDGLYGLITENKEFAKCGTSPTAKALCHFFLSERATTKIPGVQIAKDGIKSVGIIGGGTMGSGIAIACLQAGIKVILKEVNQKFLDVGLGRIRSVFDSRLQRKRISQEAHAKATSLLSGQIDYSNFDKLDMVVEAVLEQIPLKQQVFGELEKHCSSTCILATNTSTIDIDEIGKNTKAQDRIIGLHFFSPAYIMPLLEIIRTKKTSSECLGKSLKFSQQIKKTPVVVLNEIGFAVNRIFLPYFMSSGLLVDLGMDPYKIDSALQKFGFAVGPFRTADIAGLDVGKFSRDSQSKLFKDRMYSSDNDSLLLKEKRLGEKTGSGYYLYKGDGDIKKPVQDPELSKYFEEGRRNMKLKPLQNQSNFSDEDIQLITLLPAVNEACRVIEEGLVYRVSDIDVAGAFGMNFPRMYGGLVKWADEFVGAKKVVERLEDLQKQTGLRLYEPCQYLKDCAANGKSLESGL</sequence>
<comment type="subunit">
    <text evidence="4">Monomer.</text>
</comment>
<accession>A0AAW2ZIH2</accession>